<feature type="transmembrane region" description="Helical" evidence="1">
    <location>
        <begin position="135"/>
        <end position="154"/>
    </location>
</feature>
<accession>A0A7V3ZXD7</accession>
<gene>
    <name evidence="2" type="ORF">ENU66_01955</name>
</gene>
<evidence type="ECO:0000313" key="2">
    <source>
        <dbReference type="EMBL" id="HGL17090.1"/>
    </source>
</evidence>
<feature type="transmembrane region" description="Helical" evidence="1">
    <location>
        <begin position="76"/>
        <end position="95"/>
    </location>
</feature>
<feature type="transmembrane region" description="Helical" evidence="1">
    <location>
        <begin position="107"/>
        <end position="123"/>
    </location>
</feature>
<dbReference type="AlphaFoldDB" id="A0A7V3ZXD7"/>
<evidence type="ECO:0000256" key="1">
    <source>
        <dbReference type="SAM" id="Phobius"/>
    </source>
</evidence>
<protein>
    <submittedName>
        <fullName evidence="2">Uncharacterized protein</fullName>
    </submittedName>
</protein>
<proteinExistence type="predicted"/>
<organism evidence="2">
    <name type="scientific">candidate division WOR-3 bacterium</name>
    <dbReference type="NCBI Taxonomy" id="2052148"/>
    <lineage>
        <taxon>Bacteria</taxon>
        <taxon>Bacteria division WOR-3</taxon>
    </lineage>
</organism>
<name>A0A7V3ZXD7_UNCW3</name>
<keyword evidence="1" id="KW-0812">Transmembrane</keyword>
<keyword evidence="1" id="KW-1133">Transmembrane helix</keyword>
<reference evidence="2" key="1">
    <citation type="journal article" date="2020" name="mSystems">
        <title>Genome- and Community-Level Interaction Insights into Carbon Utilization and Element Cycling Functions of Hydrothermarchaeota in Hydrothermal Sediment.</title>
        <authorList>
            <person name="Zhou Z."/>
            <person name="Liu Y."/>
            <person name="Xu W."/>
            <person name="Pan J."/>
            <person name="Luo Z.H."/>
            <person name="Li M."/>
        </authorList>
    </citation>
    <scope>NUCLEOTIDE SEQUENCE [LARGE SCALE GENOMIC DNA]</scope>
    <source>
        <strain evidence="2">SpSt-69</strain>
    </source>
</reference>
<dbReference type="EMBL" id="DTDJ01000018">
    <property type="protein sequence ID" value="HGL17090.1"/>
    <property type="molecule type" value="Genomic_DNA"/>
</dbReference>
<sequence length="155" mass="18065">MKLITLQLLFAFCPLCVGVAVGGSLFSRFFPGAKMYLINSLWFGFLFFSIIKWIYERWSILLIVERDNRKKFVKGFLGFFIFFAIYLTFLLGIYILNGKEFKASYSYSFHAGFFASMTAYELYHLLFEKGIKIKYGSTLVPGFLLVLLSMLYYLI</sequence>
<keyword evidence="1" id="KW-0472">Membrane</keyword>
<feature type="transmembrane region" description="Helical" evidence="1">
    <location>
        <begin position="34"/>
        <end position="55"/>
    </location>
</feature>
<comment type="caution">
    <text evidence="2">The sequence shown here is derived from an EMBL/GenBank/DDBJ whole genome shotgun (WGS) entry which is preliminary data.</text>
</comment>